<accession>A0A242NSQ0</accession>
<dbReference type="RefSeq" id="WP_086321110.1">
    <property type="nucleotide sequence ID" value="NZ_NASK01000103.1"/>
</dbReference>
<gene>
    <name evidence="6" type="ORF">B6D06_10815</name>
</gene>
<dbReference type="GO" id="GO:0044781">
    <property type="term" value="P:bacterial-type flagellum organization"/>
    <property type="evidence" value="ECO:0007669"/>
    <property type="project" value="UniProtKB-KW"/>
</dbReference>
<keyword evidence="2" id="KW-0963">Cytoplasm</keyword>
<name>A0A242NSQ0_9GAMM</name>
<sequence length="120" mass="14246">MDVAALNTNLVLEQYEQLNYVVEQMLINAQQENWELLISWQTKYQQLARDIQLKNRLTTIDNIPLSQQDMIQMYINNILSYHEQLKQLIHLRHNELSQLIGEQVDYQAKIDSYQTIANLV</sequence>
<evidence type="ECO:0000256" key="1">
    <source>
        <dbReference type="ARBA" id="ARBA00004514"/>
    </source>
</evidence>
<dbReference type="OrthoDB" id="7060868at2"/>
<evidence type="ECO:0000313" key="7">
    <source>
        <dbReference type="Proteomes" id="UP000194968"/>
    </source>
</evidence>
<evidence type="ECO:0000256" key="3">
    <source>
        <dbReference type="ARBA" id="ARBA00022795"/>
    </source>
</evidence>
<evidence type="ECO:0000313" key="6">
    <source>
        <dbReference type="EMBL" id="OTQ48365.1"/>
    </source>
</evidence>
<dbReference type="Gene3D" id="1.20.58.380">
    <property type="entry name" value="Flagellar protein flit"/>
    <property type="match status" value="1"/>
</dbReference>
<dbReference type="AlphaFoldDB" id="A0A242NSQ0"/>
<keyword evidence="4" id="KW-0143">Chaperone</keyword>
<dbReference type="InterPro" id="IPR008622">
    <property type="entry name" value="FliT"/>
</dbReference>
<reference evidence="6 7" key="1">
    <citation type="submission" date="2017-03" db="EMBL/GenBank/DDBJ databases">
        <title>Comparative genomics of honeybee gut symbionts reveal geographically distinct and subgroup specific antibiotic resistance.</title>
        <authorList>
            <person name="Ludvigsen J."/>
            <person name="Porcellato D."/>
            <person name="Labee-Lund T.M."/>
            <person name="Amdam G.V."/>
            <person name="Rudi K."/>
        </authorList>
    </citation>
    <scope>NUCLEOTIDE SEQUENCE [LARGE SCALE GENOMIC DNA]</scope>
    <source>
        <strain evidence="6 7">A-4-12</strain>
    </source>
</reference>
<comment type="subcellular location">
    <subcellularLocation>
        <location evidence="1">Cytoplasm</location>
        <location evidence="1">Cytosol</location>
    </subcellularLocation>
</comment>
<dbReference type="Pfam" id="PF05400">
    <property type="entry name" value="FliT"/>
    <property type="match status" value="1"/>
</dbReference>
<organism evidence="6 7">
    <name type="scientific">Gilliamella apis</name>
    <dbReference type="NCBI Taxonomy" id="1970738"/>
    <lineage>
        <taxon>Bacteria</taxon>
        <taxon>Pseudomonadati</taxon>
        <taxon>Pseudomonadota</taxon>
        <taxon>Gammaproteobacteria</taxon>
        <taxon>Orbales</taxon>
        <taxon>Orbaceae</taxon>
        <taxon>Gilliamella</taxon>
    </lineage>
</organism>
<comment type="caution">
    <text evidence="6">The sequence shown here is derived from an EMBL/GenBank/DDBJ whole genome shotgun (WGS) entry which is preliminary data.</text>
</comment>
<protein>
    <recommendedName>
        <fullName evidence="5">Flagellar protein FliT</fullName>
    </recommendedName>
</protein>
<keyword evidence="3" id="KW-1005">Bacterial flagellum biogenesis</keyword>
<proteinExistence type="predicted"/>
<dbReference type="EMBL" id="NASK01000103">
    <property type="protein sequence ID" value="OTQ48365.1"/>
    <property type="molecule type" value="Genomic_DNA"/>
</dbReference>
<evidence type="ECO:0000256" key="2">
    <source>
        <dbReference type="ARBA" id="ARBA00022490"/>
    </source>
</evidence>
<evidence type="ECO:0000256" key="4">
    <source>
        <dbReference type="ARBA" id="ARBA00023186"/>
    </source>
</evidence>
<dbReference type="Proteomes" id="UP000194968">
    <property type="component" value="Unassembled WGS sequence"/>
</dbReference>
<evidence type="ECO:0000256" key="5">
    <source>
        <dbReference type="ARBA" id="ARBA00093797"/>
    </source>
</evidence>